<dbReference type="EMBL" id="MLCN01000029">
    <property type="protein sequence ID" value="ONG38755.1"/>
    <property type="molecule type" value="Genomic_DNA"/>
</dbReference>
<dbReference type="SUPFAM" id="SSF51905">
    <property type="entry name" value="FAD/NAD(P)-binding domain"/>
    <property type="match status" value="1"/>
</dbReference>
<sequence length="558" mass="62751">MANFKHVAVIGGGISGLSSLYYLIQRVHSAGQCLILTLYESKNALGGNAETVTVDLGMRVNPEDPSQHRYQRWADLGVNDMNLSAYPETEKLMQAVGYLEHLKPLQNSECYWAADGSVELTDDNDLTFGVSDPDFNLNYVDGGKFAQLIKVIHQAGLDKVKDEHLPTSYTVAQFFNDCMNQPQAMLTMAAAELGISVNWNDPELKIRIKNIRDRIYYPRISAMYFTDDRGPGLMPLAAPFNYYRIQEGGAQKPNRRYFDGGAQKWLEMLSSYIQKNMASAQVRVIIRRNTPVSVVHLSANKVIVETAQGTVEHDMCIMATHADDALKVLRFAPDLAQEGQQLSSLMRQVRYTRSFAVCHTDAGCMPHNKNIWRTYNVPVRKPSDSQAYNIHYVVNLHQNDHNVPAYDHAGLPQYFVSLVEDLSRIPAESMLNRVNYVHQLSPQIRHVLPKATVQRMQDDALQSGYTSQMQQIPQELNGKAWTMFKHNVLDANCMQAQRDLQAYQAKQAASIAAGSLPRCRLFFSGGWTNGAGLHEQCLMQAQQVSQWLMPSSMQRKAG</sequence>
<dbReference type="PANTHER" id="PTHR42923:SF20">
    <property type="entry name" value="FLAVIN-CONTAINING AMINE OXIDASEDEHYDROGENASE"/>
    <property type="match status" value="1"/>
</dbReference>
<dbReference type="OrthoDB" id="20837at2"/>
<evidence type="ECO:0000313" key="4">
    <source>
        <dbReference type="Proteomes" id="UP000192132"/>
    </source>
</evidence>
<feature type="domain" description="Amine oxidase" evidence="2">
    <location>
        <begin position="14"/>
        <end position="544"/>
    </location>
</feature>
<reference evidence="3 4" key="1">
    <citation type="submission" date="2016-10" db="EMBL/GenBank/DDBJ databases">
        <title>Draft Genome sequence of Alkanindiges sp. strain H1.</title>
        <authorList>
            <person name="Subhash Y."/>
            <person name="Lee S."/>
        </authorList>
    </citation>
    <scope>NUCLEOTIDE SEQUENCE [LARGE SCALE GENOMIC DNA]</scope>
    <source>
        <strain evidence="3 4">H1</strain>
    </source>
</reference>
<dbReference type="InterPro" id="IPR050464">
    <property type="entry name" value="Zeta_carotene_desat/Oxidored"/>
</dbReference>
<dbReference type="InterPro" id="IPR036188">
    <property type="entry name" value="FAD/NAD-bd_sf"/>
</dbReference>
<name>A0A1S8CUJ8_9GAMM</name>
<evidence type="ECO:0000313" key="3">
    <source>
        <dbReference type="EMBL" id="ONG38755.1"/>
    </source>
</evidence>
<dbReference type="Proteomes" id="UP000192132">
    <property type="component" value="Unassembled WGS sequence"/>
</dbReference>
<accession>A0A1S8CUJ8</accession>
<dbReference type="GO" id="GO:0016491">
    <property type="term" value="F:oxidoreductase activity"/>
    <property type="evidence" value="ECO:0007669"/>
    <property type="project" value="InterPro"/>
</dbReference>
<evidence type="ECO:0000259" key="2">
    <source>
        <dbReference type="Pfam" id="PF01593"/>
    </source>
</evidence>
<dbReference type="Gene3D" id="3.50.50.60">
    <property type="entry name" value="FAD/NAD(P)-binding domain"/>
    <property type="match status" value="2"/>
</dbReference>
<keyword evidence="1" id="KW-0472">Membrane</keyword>
<dbReference type="RefSeq" id="WP_076878718.1">
    <property type="nucleotide sequence ID" value="NZ_MLCN01000029.1"/>
</dbReference>
<proteinExistence type="predicted"/>
<dbReference type="PANTHER" id="PTHR42923">
    <property type="entry name" value="PROTOPORPHYRINOGEN OXIDASE"/>
    <property type="match status" value="1"/>
</dbReference>
<dbReference type="AlphaFoldDB" id="A0A1S8CUJ8"/>
<dbReference type="Gene3D" id="3.90.660.10">
    <property type="match status" value="1"/>
</dbReference>
<dbReference type="STRING" id="1907941.BKE30_11345"/>
<dbReference type="Pfam" id="PF01593">
    <property type="entry name" value="Amino_oxidase"/>
    <property type="match status" value="1"/>
</dbReference>
<dbReference type="InterPro" id="IPR002937">
    <property type="entry name" value="Amino_oxidase"/>
</dbReference>
<feature type="transmembrane region" description="Helical" evidence="1">
    <location>
        <begin position="7"/>
        <end position="24"/>
    </location>
</feature>
<comment type="caution">
    <text evidence="3">The sequence shown here is derived from an EMBL/GenBank/DDBJ whole genome shotgun (WGS) entry which is preliminary data.</text>
</comment>
<organism evidence="3 4">
    <name type="scientific">Alkanindiges hydrocarboniclasticus</name>
    <dbReference type="NCBI Taxonomy" id="1907941"/>
    <lineage>
        <taxon>Bacteria</taxon>
        <taxon>Pseudomonadati</taxon>
        <taxon>Pseudomonadota</taxon>
        <taxon>Gammaproteobacteria</taxon>
        <taxon>Moraxellales</taxon>
        <taxon>Moraxellaceae</taxon>
        <taxon>Alkanindiges</taxon>
    </lineage>
</organism>
<keyword evidence="4" id="KW-1185">Reference proteome</keyword>
<gene>
    <name evidence="3" type="ORF">BKE30_11345</name>
</gene>
<keyword evidence="1" id="KW-0812">Transmembrane</keyword>
<protein>
    <recommendedName>
        <fullName evidence="2">Amine oxidase domain-containing protein</fullName>
    </recommendedName>
</protein>
<keyword evidence="1" id="KW-1133">Transmembrane helix</keyword>
<evidence type="ECO:0000256" key="1">
    <source>
        <dbReference type="SAM" id="Phobius"/>
    </source>
</evidence>